<comment type="subcellular location">
    <subcellularLocation>
        <location evidence="1 9">Cytoplasm</location>
    </subcellularLocation>
</comment>
<organism evidence="13 14">
    <name type="scientific">Brachybacterium halotolerans</name>
    <dbReference type="NCBI Taxonomy" id="2795215"/>
    <lineage>
        <taxon>Bacteria</taxon>
        <taxon>Bacillati</taxon>
        <taxon>Actinomycetota</taxon>
        <taxon>Actinomycetes</taxon>
        <taxon>Micrococcales</taxon>
        <taxon>Dermabacteraceae</taxon>
        <taxon>Brachybacterium</taxon>
    </lineage>
</organism>
<evidence type="ECO:0000256" key="2">
    <source>
        <dbReference type="ARBA" id="ARBA00010752"/>
    </source>
</evidence>
<evidence type="ECO:0000256" key="1">
    <source>
        <dbReference type="ARBA" id="ARBA00004496"/>
    </source>
</evidence>
<dbReference type="GO" id="GO:0003887">
    <property type="term" value="F:DNA-directed DNA polymerase activity"/>
    <property type="evidence" value="ECO:0007669"/>
    <property type="project" value="UniProtKB-EC"/>
</dbReference>
<accession>A0ABS1BBK4</accession>
<evidence type="ECO:0000259" key="10">
    <source>
        <dbReference type="Pfam" id="PF00712"/>
    </source>
</evidence>
<evidence type="ECO:0000256" key="4">
    <source>
        <dbReference type="ARBA" id="ARBA00022679"/>
    </source>
</evidence>
<evidence type="ECO:0000259" key="12">
    <source>
        <dbReference type="Pfam" id="PF02768"/>
    </source>
</evidence>
<feature type="domain" description="DNA polymerase III beta sliding clamp central" evidence="11">
    <location>
        <begin position="128"/>
        <end position="245"/>
    </location>
</feature>
<evidence type="ECO:0000256" key="3">
    <source>
        <dbReference type="ARBA" id="ARBA00022490"/>
    </source>
</evidence>
<dbReference type="Pfam" id="PF02767">
    <property type="entry name" value="DNA_pol3_beta_2"/>
    <property type="match status" value="1"/>
</dbReference>
<dbReference type="PANTHER" id="PTHR30478">
    <property type="entry name" value="DNA POLYMERASE III SUBUNIT BETA"/>
    <property type="match status" value="1"/>
</dbReference>
<keyword evidence="6 9" id="KW-0235">DNA replication</keyword>
<keyword evidence="8" id="KW-0238">DNA-binding</keyword>
<name>A0ABS1BBK4_9MICO</name>
<evidence type="ECO:0000256" key="8">
    <source>
        <dbReference type="ARBA" id="ARBA00023125"/>
    </source>
</evidence>
<dbReference type="Proteomes" id="UP000612352">
    <property type="component" value="Unassembled WGS sequence"/>
</dbReference>
<dbReference type="EMBL" id="JAEDAJ010000003">
    <property type="protein sequence ID" value="MBK0331375.1"/>
    <property type="molecule type" value="Genomic_DNA"/>
</dbReference>
<dbReference type="RefSeq" id="WP_200501989.1">
    <property type="nucleotide sequence ID" value="NZ_JAEDAJ010000003.1"/>
</dbReference>
<reference evidence="13 14" key="1">
    <citation type="submission" date="2020-12" db="EMBL/GenBank/DDBJ databases">
        <title>Brachybacterium sp. MASK1Z-5, whole genome shotgun sequence.</title>
        <authorList>
            <person name="Tuo L."/>
        </authorList>
    </citation>
    <scope>NUCLEOTIDE SEQUENCE [LARGE SCALE GENOMIC DNA]</scope>
    <source>
        <strain evidence="13 14">MASK1Z-5</strain>
    </source>
</reference>
<dbReference type="SMART" id="SM00480">
    <property type="entry name" value="POL3Bc"/>
    <property type="match status" value="1"/>
</dbReference>
<gene>
    <name evidence="13" type="primary">dnaN</name>
    <name evidence="13" type="ORF">I8D64_08165</name>
</gene>
<dbReference type="InterPro" id="IPR001001">
    <property type="entry name" value="DNA_polIII_beta"/>
</dbReference>
<dbReference type="PIRSF" id="PIRSF000804">
    <property type="entry name" value="DNA_pol_III_b"/>
    <property type="match status" value="1"/>
</dbReference>
<feature type="domain" description="DNA polymerase III beta sliding clamp N-terminal" evidence="10">
    <location>
        <begin position="1"/>
        <end position="119"/>
    </location>
</feature>
<keyword evidence="3 9" id="KW-0963">Cytoplasm</keyword>
<comment type="similarity">
    <text evidence="2 9">Belongs to the beta sliding clamp family.</text>
</comment>
<dbReference type="InterPro" id="IPR022635">
    <property type="entry name" value="DNA_polIII_beta_C"/>
</dbReference>
<protein>
    <recommendedName>
        <fullName evidence="9">Beta sliding clamp</fullName>
    </recommendedName>
</protein>
<dbReference type="InterPro" id="IPR022634">
    <property type="entry name" value="DNA_polIII_beta_N"/>
</dbReference>
<evidence type="ECO:0000256" key="7">
    <source>
        <dbReference type="ARBA" id="ARBA00022932"/>
    </source>
</evidence>
<dbReference type="PANTHER" id="PTHR30478:SF0">
    <property type="entry name" value="BETA SLIDING CLAMP"/>
    <property type="match status" value="1"/>
</dbReference>
<dbReference type="CDD" id="cd00140">
    <property type="entry name" value="beta_clamp"/>
    <property type="match status" value="1"/>
</dbReference>
<dbReference type="Gene3D" id="3.10.150.10">
    <property type="entry name" value="DNA Polymerase III, subunit A, domain 2"/>
    <property type="match status" value="3"/>
</dbReference>
<keyword evidence="14" id="KW-1185">Reference proteome</keyword>
<dbReference type="InterPro" id="IPR022637">
    <property type="entry name" value="DNA_polIII_beta_cen"/>
</dbReference>
<dbReference type="Pfam" id="PF00712">
    <property type="entry name" value="DNA_pol3_beta"/>
    <property type="match status" value="1"/>
</dbReference>
<comment type="subunit">
    <text evidence="9">Forms a ring-shaped head-to-tail homodimer around DNA.</text>
</comment>
<evidence type="ECO:0000313" key="14">
    <source>
        <dbReference type="Proteomes" id="UP000612352"/>
    </source>
</evidence>
<evidence type="ECO:0000259" key="11">
    <source>
        <dbReference type="Pfam" id="PF02767"/>
    </source>
</evidence>
<keyword evidence="5 9" id="KW-0548">Nucleotidyltransferase</keyword>
<sequence>MKFHLDRGVLGDAVTWATRTLPVRPAMPILQGVRVVAQSTGELLLSTFDYEVSAQITLPAEVEDPGEVLVQGRMLSDIVRSLPNKDVSIELVGTKVEVRCGSAAFSLATLPVDEYPQLPEMPPVAGTVQADVFAEAISQVTVAASKDDTLPLLTGVRVEIVGEKMTLMATDRYRLAMSEITWRPSRPDLEITALVRARTLQEVARSLATGGSVDIAISDDSSANLIGFEAGGRRTTSTLVDGDYPPVRRLFPSSTPITAVVATAPLIDAVKRVSLVAERNTPVRFSFTEGNVTLEAGAGDDAQASESLEAQLDGEELVVGFNSGFLLDGLGALGEDFAKLTFTDSIKPSVMSGQESLEGDASGEYKYLIMPMRI</sequence>
<keyword evidence="7 9" id="KW-0239">DNA-directed DNA polymerase</keyword>
<keyword evidence="4 9" id="KW-0808">Transferase</keyword>
<comment type="caution">
    <text evidence="13">The sequence shown here is derived from an EMBL/GenBank/DDBJ whole genome shotgun (WGS) entry which is preliminary data.</text>
</comment>
<evidence type="ECO:0000313" key="13">
    <source>
        <dbReference type="EMBL" id="MBK0331375.1"/>
    </source>
</evidence>
<evidence type="ECO:0000256" key="6">
    <source>
        <dbReference type="ARBA" id="ARBA00022705"/>
    </source>
</evidence>
<evidence type="ECO:0000256" key="9">
    <source>
        <dbReference type="PIRNR" id="PIRNR000804"/>
    </source>
</evidence>
<dbReference type="NCBIfam" id="TIGR00663">
    <property type="entry name" value="dnan"/>
    <property type="match status" value="1"/>
</dbReference>
<evidence type="ECO:0000256" key="5">
    <source>
        <dbReference type="ARBA" id="ARBA00022695"/>
    </source>
</evidence>
<proteinExistence type="inferred from homology"/>
<dbReference type="Pfam" id="PF02768">
    <property type="entry name" value="DNA_pol3_beta_3"/>
    <property type="match status" value="1"/>
</dbReference>
<comment type="function">
    <text evidence="9">Confers DNA tethering and processivity to DNA polymerases and other proteins. Acts as a clamp, forming a ring around DNA (a reaction catalyzed by the clamp-loading complex) which diffuses in an ATP-independent manner freely and bidirectionally along dsDNA. Initially characterized for its ability to contact the catalytic subunit of DNA polymerase III (Pol III), a complex, multichain enzyme responsible for most of the replicative synthesis in bacteria; Pol III exhibits 3'-5' exonuclease proofreading activity. The beta chain is required for initiation of replication as well as for processivity of DNA replication.</text>
</comment>
<dbReference type="SUPFAM" id="SSF55979">
    <property type="entry name" value="DNA clamp"/>
    <property type="match status" value="3"/>
</dbReference>
<feature type="domain" description="DNA polymerase III beta sliding clamp C-terminal" evidence="12">
    <location>
        <begin position="248"/>
        <end position="373"/>
    </location>
</feature>
<dbReference type="InterPro" id="IPR046938">
    <property type="entry name" value="DNA_clamp_sf"/>
</dbReference>